<evidence type="ECO:0000313" key="3">
    <source>
        <dbReference type="Proteomes" id="UP000676776"/>
    </source>
</evidence>
<proteinExistence type="predicted"/>
<keyword evidence="1" id="KW-1133">Transmembrane helix</keyword>
<evidence type="ECO:0000256" key="1">
    <source>
        <dbReference type="SAM" id="Phobius"/>
    </source>
</evidence>
<organism evidence="2 3">
    <name type="scientific">Winogradskyella pelagia</name>
    <dbReference type="NCBI Taxonomy" id="2819984"/>
    <lineage>
        <taxon>Bacteria</taxon>
        <taxon>Pseudomonadati</taxon>
        <taxon>Bacteroidota</taxon>
        <taxon>Flavobacteriia</taxon>
        <taxon>Flavobacteriales</taxon>
        <taxon>Flavobacteriaceae</taxon>
        <taxon>Winogradskyella</taxon>
    </lineage>
</organism>
<evidence type="ECO:0000313" key="2">
    <source>
        <dbReference type="EMBL" id="MBO3115623.1"/>
    </source>
</evidence>
<name>A0ABS3SYS8_9FLAO</name>
<gene>
    <name evidence="2" type="ORF">J4050_02630</name>
</gene>
<dbReference type="RefSeq" id="WP_208152402.1">
    <property type="nucleotide sequence ID" value="NZ_JAGEVF010000002.1"/>
</dbReference>
<protein>
    <submittedName>
        <fullName evidence="2">Uncharacterized protein</fullName>
    </submittedName>
</protein>
<comment type="caution">
    <text evidence="2">The sequence shown here is derived from an EMBL/GenBank/DDBJ whole genome shotgun (WGS) entry which is preliminary data.</text>
</comment>
<keyword evidence="1" id="KW-0812">Transmembrane</keyword>
<feature type="transmembrane region" description="Helical" evidence="1">
    <location>
        <begin position="35"/>
        <end position="55"/>
    </location>
</feature>
<keyword evidence="3" id="KW-1185">Reference proteome</keyword>
<accession>A0ABS3SYS8</accession>
<sequence length="152" mass="18153">MLHGTVLFSVFSTVFYIDSAYESFLISGLSIKTLVWSYLSSFFVSVSVIAEIDAYGRYQNYKQIKDLMHHYGFDRRLLEPFMNSRCQRKAIIVAANDLKLRAEVKNYIRISGYKWYHILPDAFIKNPMVILTKIFWKSILFTKYYRFKSFYW</sequence>
<dbReference type="Proteomes" id="UP000676776">
    <property type="component" value="Unassembled WGS sequence"/>
</dbReference>
<keyword evidence="1" id="KW-0472">Membrane</keyword>
<reference evidence="2 3" key="1">
    <citation type="submission" date="2021-03" db="EMBL/GenBank/DDBJ databases">
        <title>Winogradskyella sp. nov., isolated from costal sediment.</title>
        <authorList>
            <person name="Gao C."/>
        </authorList>
    </citation>
    <scope>NUCLEOTIDE SEQUENCE [LARGE SCALE GENOMIC DNA]</scope>
    <source>
        <strain evidence="2 3">DF17</strain>
    </source>
</reference>
<dbReference type="EMBL" id="JAGEVF010000002">
    <property type="protein sequence ID" value="MBO3115623.1"/>
    <property type="molecule type" value="Genomic_DNA"/>
</dbReference>